<accession>A0ABS8DIC1</accession>
<dbReference type="InterPro" id="IPR003593">
    <property type="entry name" value="AAA+_ATPase"/>
</dbReference>
<feature type="domain" description="ABC transporter" evidence="5">
    <location>
        <begin position="2"/>
        <end position="234"/>
    </location>
</feature>
<evidence type="ECO:0000256" key="3">
    <source>
        <dbReference type="ARBA" id="ARBA00022741"/>
    </source>
</evidence>
<gene>
    <name evidence="6" type="ORF">LIZ65_12860</name>
</gene>
<name>A0ABS8DIC1_9FIRM</name>
<dbReference type="PANTHER" id="PTHR42711">
    <property type="entry name" value="ABC TRANSPORTER ATP-BINDING PROTEIN"/>
    <property type="match status" value="1"/>
</dbReference>
<dbReference type="PANTHER" id="PTHR42711:SF5">
    <property type="entry name" value="ABC TRANSPORTER ATP-BINDING PROTEIN NATA"/>
    <property type="match status" value="1"/>
</dbReference>
<dbReference type="Proteomes" id="UP001299546">
    <property type="component" value="Unassembled WGS sequence"/>
</dbReference>
<comment type="caution">
    <text evidence="6">The sequence shown here is derived from an EMBL/GenBank/DDBJ whole genome shotgun (WGS) entry which is preliminary data.</text>
</comment>
<reference evidence="6 7" key="1">
    <citation type="submission" date="2021-10" db="EMBL/GenBank/DDBJ databases">
        <title>Collection of gut derived symbiotic bacterial strains cultured from healthy donors.</title>
        <authorList>
            <person name="Lin H."/>
            <person name="Littmann E."/>
            <person name="Kohout C."/>
            <person name="Pamer E.G."/>
        </authorList>
    </citation>
    <scope>NUCLEOTIDE SEQUENCE [LARGE SCALE GENOMIC DNA]</scope>
    <source>
        <strain evidence="6 7">DFI.1.165</strain>
    </source>
</reference>
<keyword evidence="3" id="KW-0547">Nucleotide-binding</keyword>
<sequence>MIEVKNVNKFYKNKQVLFDFSVTIDLTKDGIYGLLGPNGAGKTTFLKVLTGLLDYSSGTMRVREEDNYMKWCKENIVLIPAGERGIRYKNTVYDNIMFFAAMKGSKEKEVKNLIEKYANELHFSQFLKRRVETLSTGEKKKAMLLCGLCTDMKVLIMDEPSNGLDIESQVEMKNLIKDLAKTYHKTFIISSHDLEFLNELVEHYIFIFKGKNGGEEDRAMGTEEIREIYLEKRRGMDNNEVF</sequence>
<dbReference type="InterPro" id="IPR050763">
    <property type="entry name" value="ABC_transporter_ATP-binding"/>
</dbReference>
<dbReference type="InterPro" id="IPR027417">
    <property type="entry name" value="P-loop_NTPase"/>
</dbReference>
<dbReference type="Pfam" id="PF00005">
    <property type="entry name" value="ABC_tran"/>
    <property type="match status" value="1"/>
</dbReference>
<keyword evidence="2" id="KW-0813">Transport</keyword>
<dbReference type="CDD" id="cd03230">
    <property type="entry name" value="ABC_DR_subfamily_A"/>
    <property type="match status" value="1"/>
</dbReference>
<dbReference type="PROSITE" id="PS50893">
    <property type="entry name" value="ABC_TRANSPORTER_2"/>
    <property type="match status" value="1"/>
</dbReference>
<organism evidence="6 7">
    <name type="scientific">Bariatricus massiliensis</name>
    <dbReference type="NCBI Taxonomy" id="1745713"/>
    <lineage>
        <taxon>Bacteria</taxon>
        <taxon>Bacillati</taxon>
        <taxon>Bacillota</taxon>
        <taxon>Clostridia</taxon>
        <taxon>Lachnospirales</taxon>
        <taxon>Lachnospiraceae</taxon>
        <taxon>Bariatricus</taxon>
    </lineage>
</organism>
<keyword evidence="4 6" id="KW-0067">ATP-binding</keyword>
<evidence type="ECO:0000256" key="2">
    <source>
        <dbReference type="ARBA" id="ARBA00022448"/>
    </source>
</evidence>
<dbReference type="GO" id="GO:0005524">
    <property type="term" value="F:ATP binding"/>
    <property type="evidence" value="ECO:0007669"/>
    <property type="project" value="UniProtKB-KW"/>
</dbReference>
<dbReference type="SUPFAM" id="SSF52540">
    <property type="entry name" value="P-loop containing nucleoside triphosphate hydrolases"/>
    <property type="match status" value="1"/>
</dbReference>
<proteinExistence type="inferred from homology"/>
<dbReference type="Gene3D" id="3.40.50.300">
    <property type="entry name" value="P-loop containing nucleotide triphosphate hydrolases"/>
    <property type="match status" value="1"/>
</dbReference>
<dbReference type="InterPro" id="IPR003439">
    <property type="entry name" value="ABC_transporter-like_ATP-bd"/>
</dbReference>
<evidence type="ECO:0000313" key="7">
    <source>
        <dbReference type="Proteomes" id="UP001299546"/>
    </source>
</evidence>
<evidence type="ECO:0000256" key="4">
    <source>
        <dbReference type="ARBA" id="ARBA00022840"/>
    </source>
</evidence>
<dbReference type="SMART" id="SM00382">
    <property type="entry name" value="AAA"/>
    <property type="match status" value="1"/>
</dbReference>
<evidence type="ECO:0000256" key="1">
    <source>
        <dbReference type="ARBA" id="ARBA00005417"/>
    </source>
</evidence>
<protein>
    <submittedName>
        <fullName evidence="6">ABC transporter ATP-binding protein</fullName>
    </submittedName>
</protein>
<evidence type="ECO:0000259" key="5">
    <source>
        <dbReference type="PROSITE" id="PS50893"/>
    </source>
</evidence>
<dbReference type="EMBL" id="JAJCIS010000009">
    <property type="protein sequence ID" value="MCB7388175.1"/>
    <property type="molecule type" value="Genomic_DNA"/>
</dbReference>
<evidence type="ECO:0000313" key="6">
    <source>
        <dbReference type="EMBL" id="MCB7388175.1"/>
    </source>
</evidence>
<keyword evidence="7" id="KW-1185">Reference proteome</keyword>
<comment type="similarity">
    <text evidence="1">Belongs to the ABC transporter superfamily.</text>
</comment>
<dbReference type="RefSeq" id="WP_066730584.1">
    <property type="nucleotide sequence ID" value="NZ_JAJCIQ010000009.1"/>
</dbReference>